<dbReference type="Gene3D" id="2.40.10.10">
    <property type="entry name" value="Trypsin-like serine proteases"/>
    <property type="match status" value="1"/>
</dbReference>
<keyword evidence="2" id="KW-0378">Hydrolase</keyword>
<dbReference type="PANTHER" id="PTHR24276:SF96">
    <property type="entry name" value="PEPTIDASE S1 DOMAIN-CONTAINING PROTEIN"/>
    <property type="match status" value="1"/>
</dbReference>
<dbReference type="AlphaFoldDB" id="A0A8W7P9T2"/>
<dbReference type="FunFam" id="2.40.10.10:FF:000068">
    <property type="entry name" value="transmembrane protease serine 2"/>
    <property type="match status" value="1"/>
</dbReference>
<dbReference type="Pfam" id="PF00089">
    <property type="entry name" value="Trypsin"/>
    <property type="match status" value="1"/>
</dbReference>
<evidence type="ECO:0000256" key="6">
    <source>
        <dbReference type="SAM" id="MobiDB-lite"/>
    </source>
</evidence>
<evidence type="ECO:0000256" key="2">
    <source>
        <dbReference type="ARBA" id="ARBA00022801"/>
    </source>
</evidence>
<protein>
    <recommendedName>
        <fullName evidence="7">Peptidase S1 domain-containing protein</fullName>
    </recommendedName>
</protein>
<feature type="domain" description="Peptidase S1" evidence="7">
    <location>
        <begin position="82"/>
        <end position="352"/>
    </location>
</feature>
<evidence type="ECO:0000259" key="7">
    <source>
        <dbReference type="PROSITE" id="PS50240"/>
    </source>
</evidence>
<organism evidence="8">
    <name type="scientific">Anopheles coluzzii</name>
    <name type="common">African malaria mosquito</name>
    <dbReference type="NCBI Taxonomy" id="1518534"/>
    <lineage>
        <taxon>Eukaryota</taxon>
        <taxon>Metazoa</taxon>
        <taxon>Ecdysozoa</taxon>
        <taxon>Arthropoda</taxon>
        <taxon>Hexapoda</taxon>
        <taxon>Insecta</taxon>
        <taxon>Pterygota</taxon>
        <taxon>Neoptera</taxon>
        <taxon>Endopterygota</taxon>
        <taxon>Diptera</taxon>
        <taxon>Nematocera</taxon>
        <taxon>Culicoidea</taxon>
        <taxon>Culicidae</taxon>
        <taxon>Anophelinae</taxon>
        <taxon>Anopheles</taxon>
    </lineage>
</organism>
<dbReference type="SUPFAM" id="SSF50494">
    <property type="entry name" value="Trypsin-like serine proteases"/>
    <property type="match status" value="1"/>
</dbReference>
<evidence type="ECO:0000313" key="8">
    <source>
        <dbReference type="EnsemblMetazoa" id="ACOM027436-PA.1"/>
    </source>
</evidence>
<dbReference type="InterPro" id="IPR009003">
    <property type="entry name" value="Peptidase_S1_PA"/>
</dbReference>
<keyword evidence="1" id="KW-0645">Protease</keyword>
<dbReference type="PANTHER" id="PTHR24276">
    <property type="entry name" value="POLYSERASE-RELATED"/>
    <property type="match status" value="1"/>
</dbReference>
<dbReference type="InterPro" id="IPR043504">
    <property type="entry name" value="Peptidase_S1_PA_chymotrypsin"/>
</dbReference>
<keyword evidence="4" id="KW-1015">Disulfide bond</keyword>
<feature type="compositionally biased region" description="Polar residues" evidence="6">
    <location>
        <begin position="49"/>
        <end position="79"/>
    </location>
</feature>
<dbReference type="VEuPathDB" id="VectorBase:ACON2_038930"/>
<dbReference type="EnsemblMetazoa" id="ACOM027436-RA">
    <property type="protein sequence ID" value="ACOM027436-PA.1"/>
    <property type="gene ID" value="ACOM027436"/>
</dbReference>
<evidence type="ECO:0000256" key="1">
    <source>
        <dbReference type="ARBA" id="ARBA00022670"/>
    </source>
</evidence>
<keyword evidence="3" id="KW-0720">Serine protease</keyword>
<evidence type="ECO:0000256" key="5">
    <source>
        <dbReference type="ARBA" id="ARBA00024195"/>
    </source>
</evidence>
<dbReference type="InterPro" id="IPR001254">
    <property type="entry name" value="Trypsin_dom"/>
</dbReference>
<evidence type="ECO:0000256" key="3">
    <source>
        <dbReference type="ARBA" id="ARBA00022825"/>
    </source>
</evidence>
<evidence type="ECO:0000256" key="4">
    <source>
        <dbReference type="ARBA" id="ARBA00023157"/>
    </source>
</evidence>
<dbReference type="GO" id="GO:0004252">
    <property type="term" value="F:serine-type endopeptidase activity"/>
    <property type="evidence" value="ECO:0007669"/>
    <property type="project" value="InterPro"/>
</dbReference>
<dbReference type="InterPro" id="IPR050430">
    <property type="entry name" value="Peptidase_S1"/>
</dbReference>
<sequence>MANLVMCVIRDVLTYETVGTSATMKVVAICVVLLVDLLFHGSVLANSSAEAESNTDNGNEQSSPSVRESVDTKTNSSHSGRIINGKQGNIATFPYIVRMRVKNEGYCGATIITYWHVFTAAHCVYHIEDPATITMYGGSASQTSGGVVFSPSNIVIHPQYNSSTLDYDAAIIRVNNTFQGYKNIAPIALQVSDVPVKTKCYVIGWGWTQYATKATPDIMQYAMLQVVPVKKCASAYIYVPKDTTKTRNRPGKTTRDILSISRHIIFSMPVSVSVQATDRMLCRRVGCLVGGSGGCGPPFPCSDTCPGVVGVWVGLRGRTFTVPPSQFATVPTHWPFSIALIRIGSTFGTLFT</sequence>
<dbReference type="PROSITE" id="PS50240">
    <property type="entry name" value="TRYPSIN_DOM"/>
    <property type="match status" value="1"/>
</dbReference>
<reference evidence="8" key="1">
    <citation type="submission" date="2022-08" db="UniProtKB">
        <authorList>
            <consortium name="EnsemblMetazoa"/>
        </authorList>
    </citation>
    <scope>IDENTIFICATION</scope>
</reference>
<feature type="region of interest" description="Disordered" evidence="6">
    <location>
        <begin position="49"/>
        <end position="83"/>
    </location>
</feature>
<comment type="similarity">
    <text evidence="5">Belongs to the peptidase S1 family. CLIP subfamily.</text>
</comment>
<proteinExistence type="inferred from homology"/>
<accession>A0A8W7P9T2</accession>
<dbReference type="Proteomes" id="UP000075882">
    <property type="component" value="Unassembled WGS sequence"/>
</dbReference>
<dbReference type="GO" id="GO:0006508">
    <property type="term" value="P:proteolysis"/>
    <property type="evidence" value="ECO:0007669"/>
    <property type="project" value="UniProtKB-KW"/>
</dbReference>
<dbReference type="SMART" id="SM00020">
    <property type="entry name" value="Tryp_SPc"/>
    <property type="match status" value="1"/>
</dbReference>
<name>A0A8W7P9T2_ANOCL</name>